<comment type="caution">
    <text evidence="1">The sequence shown here is derived from an EMBL/GenBank/DDBJ whole genome shotgun (WGS) entry which is preliminary data.</text>
</comment>
<protein>
    <submittedName>
        <fullName evidence="1">Uncharacterized protein</fullName>
    </submittedName>
</protein>
<accession>A0A175R7M6</accession>
<dbReference type="PATRIC" id="fig|401562.3.peg.2197"/>
<name>A0A175R7M6_9HYPH</name>
<sequence>MDSRKHAVPLPQARGLNRVQAAHYVGVSPAYFDQLVQAGSMPQPKRFGTRTIYDLRALDIAFDLLGDDAVPNEWSAVLQA</sequence>
<dbReference type="OrthoDB" id="7220345at2"/>
<dbReference type="AlphaFoldDB" id="A0A175R7M6"/>
<gene>
    <name evidence="1" type="ORF">NS226_13135</name>
</gene>
<organism evidence="1 2">
    <name type="scientific">Aureimonas ureilytica</name>
    <dbReference type="NCBI Taxonomy" id="401562"/>
    <lineage>
        <taxon>Bacteria</taxon>
        <taxon>Pseudomonadati</taxon>
        <taxon>Pseudomonadota</taxon>
        <taxon>Alphaproteobacteria</taxon>
        <taxon>Hyphomicrobiales</taxon>
        <taxon>Aurantimonadaceae</taxon>
        <taxon>Aureimonas</taxon>
    </lineage>
</organism>
<dbReference type="EMBL" id="LDPZ01000024">
    <property type="protein sequence ID" value="KTQ95210.1"/>
    <property type="molecule type" value="Genomic_DNA"/>
</dbReference>
<evidence type="ECO:0000313" key="1">
    <source>
        <dbReference type="EMBL" id="KTQ95210.1"/>
    </source>
</evidence>
<dbReference type="Proteomes" id="UP000078272">
    <property type="component" value="Unassembled WGS sequence"/>
</dbReference>
<proteinExistence type="predicted"/>
<reference evidence="1 2" key="1">
    <citation type="journal article" date="2016" name="Front. Microbiol.">
        <title>Genomic Resource of Rice Seed Associated Bacteria.</title>
        <authorList>
            <person name="Midha S."/>
            <person name="Bansal K."/>
            <person name="Sharma S."/>
            <person name="Kumar N."/>
            <person name="Patil P.P."/>
            <person name="Chaudhry V."/>
            <person name="Patil P.B."/>
        </authorList>
    </citation>
    <scope>NUCLEOTIDE SEQUENCE [LARGE SCALE GENOMIC DNA]</scope>
    <source>
        <strain evidence="1 2">NS226</strain>
    </source>
</reference>
<evidence type="ECO:0000313" key="2">
    <source>
        <dbReference type="Proteomes" id="UP000078272"/>
    </source>
</evidence>